<dbReference type="GO" id="GO:0071978">
    <property type="term" value="P:bacterial-type flagellum-dependent swarming motility"/>
    <property type="evidence" value="ECO:0007669"/>
    <property type="project" value="TreeGrafter"/>
</dbReference>
<keyword evidence="6" id="KW-1185">Reference proteome</keyword>
<dbReference type="Pfam" id="PF06429">
    <property type="entry name" value="Flg_bbr_C"/>
    <property type="match status" value="1"/>
</dbReference>
<dbReference type="GO" id="GO:0009425">
    <property type="term" value="C:bacterial-type flagellum basal body"/>
    <property type="evidence" value="ECO:0007669"/>
    <property type="project" value="UniProtKB-SubCell"/>
</dbReference>
<proteinExistence type="inferred from homology"/>
<feature type="domain" description="Flagellar basal body rod protein N-terminal" evidence="3">
    <location>
        <begin position="7"/>
        <end position="35"/>
    </location>
</feature>
<protein>
    <submittedName>
        <fullName evidence="5">Flagellar hook-basal body protein</fullName>
    </submittedName>
</protein>
<dbReference type="EMBL" id="RCVZ01000008">
    <property type="protein sequence ID" value="RLQ94760.1"/>
    <property type="molecule type" value="Genomic_DNA"/>
</dbReference>
<comment type="similarity">
    <text evidence="1 2">Belongs to the flagella basal body rod proteins family.</text>
</comment>
<keyword evidence="2" id="KW-0975">Bacterial flagellum</keyword>
<dbReference type="PANTHER" id="PTHR30435">
    <property type="entry name" value="FLAGELLAR PROTEIN"/>
    <property type="match status" value="1"/>
</dbReference>
<keyword evidence="5" id="KW-0969">Cilium</keyword>
<evidence type="ECO:0000259" key="4">
    <source>
        <dbReference type="Pfam" id="PF06429"/>
    </source>
</evidence>
<feature type="domain" description="Flagellar basal-body/hook protein C-terminal" evidence="4">
    <location>
        <begin position="239"/>
        <end position="282"/>
    </location>
</feature>
<evidence type="ECO:0000313" key="6">
    <source>
        <dbReference type="Proteomes" id="UP000276770"/>
    </source>
</evidence>
<evidence type="ECO:0000313" key="5">
    <source>
        <dbReference type="EMBL" id="RLQ94760.1"/>
    </source>
</evidence>
<organism evidence="5 6">
    <name type="scientific">Falsibacillus albus</name>
    <dbReference type="NCBI Taxonomy" id="2478915"/>
    <lineage>
        <taxon>Bacteria</taxon>
        <taxon>Bacillati</taxon>
        <taxon>Bacillota</taxon>
        <taxon>Bacilli</taxon>
        <taxon>Bacillales</taxon>
        <taxon>Bacillaceae</taxon>
        <taxon>Falsibacillus</taxon>
    </lineage>
</organism>
<dbReference type="RefSeq" id="WP_121680923.1">
    <property type="nucleotide sequence ID" value="NZ_RCVZ01000008.1"/>
</dbReference>
<accession>A0A3L7JW62</accession>
<evidence type="ECO:0000259" key="3">
    <source>
        <dbReference type="Pfam" id="PF00460"/>
    </source>
</evidence>
<dbReference type="AlphaFoldDB" id="A0A3L7JW62"/>
<dbReference type="InterPro" id="IPR010930">
    <property type="entry name" value="Flg_bb/hook_C_dom"/>
</dbReference>
<gene>
    <name evidence="5" type="ORF">D9X91_12250</name>
</gene>
<keyword evidence="5" id="KW-0282">Flagellum</keyword>
<dbReference type="Proteomes" id="UP000276770">
    <property type="component" value="Unassembled WGS sequence"/>
</dbReference>
<reference evidence="5 6" key="1">
    <citation type="submission" date="2018-10" db="EMBL/GenBank/DDBJ databases">
        <title>Falsibacillus sp. genome draft.</title>
        <authorList>
            <person name="Shi S."/>
        </authorList>
    </citation>
    <scope>NUCLEOTIDE SEQUENCE [LARGE SCALE GENOMIC DNA]</scope>
    <source>
        <strain evidence="5 6">GY 10110</strain>
    </source>
</reference>
<dbReference type="Pfam" id="PF00460">
    <property type="entry name" value="Flg_bb_rod"/>
    <property type="match status" value="1"/>
</dbReference>
<dbReference type="SUPFAM" id="SSF117143">
    <property type="entry name" value="Flagellar hook protein flgE"/>
    <property type="match status" value="1"/>
</dbReference>
<dbReference type="OrthoDB" id="9804559at2"/>
<evidence type="ECO:0000256" key="2">
    <source>
        <dbReference type="RuleBase" id="RU362116"/>
    </source>
</evidence>
<dbReference type="NCBIfam" id="TIGR03506">
    <property type="entry name" value="FlgEFG_subfam"/>
    <property type="match status" value="1"/>
</dbReference>
<dbReference type="PANTHER" id="PTHR30435:SF19">
    <property type="entry name" value="FLAGELLAR BASAL-BODY ROD PROTEIN FLGG"/>
    <property type="match status" value="1"/>
</dbReference>
<comment type="subcellular location">
    <subcellularLocation>
        <location evidence="2">Bacterial flagellum basal body</location>
    </subcellularLocation>
</comment>
<dbReference type="InterPro" id="IPR001444">
    <property type="entry name" value="Flag_bb_rod_N"/>
</dbReference>
<comment type="caution">
    <text evidence="5">The sequence shown here is derived from an EMBL/GenBank/DDBJ whole genome shotgun (WGS) entry which is preliminary data.</text>
</comment>
<dbReference type="InterPro" id="IPR020013">
    <property type="entry name" value="Flagellar_FlgE/F/G"/>
</dbReference>
<evidence type="ECO:0000256" key="1">
    <source>
        <dbReference type="ARBA" id="ARBA00009677"/>
    </source>
</evidence>
<keyword evidence="5" id="KW-0966">Cell projection</keyword>
<dbReference type="InterPro" id="IPR037925">
    <property type="entry name" value="FlgE/F/G-like"/>
</dbReference>
<name>A0A3L7JW62_9BACI</name>
<sequence>MNRQMITATNTLGQIQKQMDILSNNMANLQTNGYKKREAYFSDMLFQQFDNQPTEKDEVEQGQSKRRTPLQIRQGTGARLGQAEMNMSQGALKATDRPLDIAFTKADQFLKVLVQDDKGSKVQFTRDGALQLSPVSGSETMLVNSDGRPVLDEKEQPIIINGSVKDTKFTENGEFIVHLDSGQTESFQLGVISVKKPQFLEQKGNNLVGLPENMNSLGVKANDIYTDMTGNNRGSIAIQQGSLEQSNVDLSKEMSQLISLQRSYQFQARAITMADQMMGLVNGIR</sequence>